<evidence type="ECO:0000313" key="1">
    <source>
        <dbReference type="EMBL" id="GFR80729.1"/>
    </source>
</evidence>
<dbReference type="Proteomes" id="UP000762676">
    <property type="component" value="Unassembled WGS sequence"/>
</dbReference>
<comment type="caution">
    <text evidence="1">The sequence shown here is derived from an EMBL/GenBank/DDBJ whole genome shotgun (WGS) entry which is preliminary data.</text>
</comment>
<reference evidence="1 2" key="1">
    <citation type="journal article" date="2021" name="Elife">
        <title>Chloroplast acquisition without the gene transfer in kleptoplastic sea slugs, Plakobranchus ocellatus.</title>
        <authorList>
            <person name="Maeda T."/>
            <person name="Takahashi S."/>
            <person name="Yoshida T."/>
            <person name="Shimamura S."/>
            <person name="Takaki Y."/>
            <person name="Nagai Y."/>
            <person name="Toyoda A."/>
            <person name="Suzuki Y."/>
            <person name="Arimoto A."/>
            <person name="Ishii H."/>
            <person name="Satoh N."/>
            <person name="Nishiyama T."/>
            <person name="Hasebe M."/>
            <person name="Maruyama T."/>
            <person name="Minagawa J."/>
            <person name="Obokata J."/>
            <person name="Shigenobu S."/>
        </authorList>
    </citation>
    <scope>NUCLEOTIDE SEQUENCE [LARGE SCALE GENOMIC DNA]</scope>
</reference>
<organism evidence="1 2">
    <name type="scientific">Elysia marginata</name>
    <dbReference type="NCBI Taxonomy" id="1093978"/>
    <lineage>
        <taxon>Eukaryota</taxon>
        <taxon>Metazoa</taxon>
        <taxon>Spiralia</taxon>
        <taxon>Lophotrochozoa</taxon>
        <taxon>Mollusca</taxon>
        <taxon>Gastropoda</taxon>
        <taxon>Heterobranchia</taxon>
        <taxon>Euthyneura</taxon>
        <taxon>Panpulmonata</taxon>
        <taxon>Sacoglossa</taxon>
        <taxon>Placobranchoidea</taxon>
        <taxon>Plakobranchidae</taxon>
        <taxon>Elysia</taxon>
    </lineage>
</organism>
<dbReference type="EMBL" id="BMAT01011863">
    <property type="protein sequence ID" value="GFR80729.1"/>
    <property type="molecule type" value="Genomic_DNA"/>
</dbReference>
<dbReference type="AlphaFoldDB" id="A0AAV4G6A7"/>
<keyword evidence="2" id="KW-1185">Reference proteome</keyword>
<proteinExistence type="predicted"/>
<name>A0AAV4G6A7_9GAST</name>
<protein>
    <submittedName>
        <fullName evidence="1">Uncharacterized protein</fullName>
    </submittedName>
</protein>
<sequence length="85" mass="9546">MVGVRKILFNCGLLEVWIFQSRPRRADVPSANMASLAETEGWWNGRDSVNKALLGLPYDNSYHQVDLLTNLSVSQPSSRPSSRQL</sequence>
<gene>
    <name evidence="1" type="ORF">ElyMa_005906100</name>
</gene>
<evidence type="ECO:0000313" key="2">
    <source>
        <dbReference type="Proteomes" id="UP000762676"/>
    </source>
</evidence>
<accession>A0AAV4G6A7</accession>